<sequence>MNPVEIEYADALMELCEEMSIKAISLWSAIQTRDDWLDDSFTKNRAAVTFRCALDLCRAIPSLVTSFIS</sequence>
<protein>
    <submittedName>
        <fullName evidence="1">GDSL esterase/lipase</fullName>
    </submittedName>
</protein>
<dbReference type="EMBL" id="KN639503">
    <property type="protein sequence ID" value="KHN48500.1"/>
    <property type="molecule type" value="Genomic_DNA"/>
</dbReference>
<reference evidence="1" key="1">
    <citation type="submission" date="2014-07" db="EMBL/GenBank/DDBJ databases">
        <title>Identification of a novel salt tolerance gene in wild soybean by whole-genome sequencing.</title>
        <authorList>
            <person name="Lam H.-M."/>
            <person name="Qi X."/>
            <person name="Li M.-W."/>
            <person name="Liu X."/>
            <person name="Xie M."/>
            <person name="Ni M."/>
            <person name="Xu X."/>
        </authorList>
    </citation>
    <scope>NUCLEOTIDE SEQUENCE [LARGE SCALE GENOMIC DNA]</scope>
    <source>
        <tissue evidence="1">Root</tissue>
    </source>
</reference>
<name>A0A0B2SUF3_GLYSO</name>
<gene>
    <name evidence="1" type="ORF">glysoja_048306</name>
</gene>
<organism evidence="1">
    <name type="scientific">Glycine soja</name>
    <name type="common">Wild soybean</name>
    <dbReference type="NCBI Taxonomy" id="3848"/>
    <lineage>
        <taxon>Eukaryota</taxon>
        <taxon>Viridiplantae</taxon>
        <taxon>Streptophyta</taxon>
        <taxon>Embryophyta</taxon>
        <taxon>Tracheophyta</taxon>
        <taxon>Spermatophyta</taxon>
        <taxon>Magnoliopsida</taxon>
        <taxon>eudicotyledons</taxon>
        <taxon>Gunneridae</taxon>
        <taxon>Pentapetalae</taxon>
        <taxon>rosids</taxon>
        <taxon>fabids</taxon>
        <taxon>Fabales</taxon>
        <taxon>Fabaceae</taxon>
        <taxon>Papilionoideae</taxon>
        <taxon>50 kb inversion clade</taxon>
        <taxon>NPAAA clade</taxon>
        <taxon>indigoferoid/millettioid clade</taxon>
        <taxon>Phaseoleae</taxon>
        <taxon>Glycine</taxon>
        <taxon>Glycine subgen. Soja</taxon>
    </lineage>
</organism>
<proteinExistence type="predicted"/>
<evidence type="ECO:0000313" key="1">
    <source>
        <dbReference type="EMBL" id="KHN48500.1"/>
    </source>
</evidence>
<dbReference type="Proteomes" id="UP000053555">
    <property type="component" value="Unassembled WGS sequence"/>
</dbReference>
<dbReference type="AlphaFoldDB" id="A0A0B2SUF3"/>
<accession>A0A0B2SUF3</accession>